<comment type="caution">
    <text evidence="1">The sequence shown here is derived from an EMBL/GenBank/DDBJ whole genome shotgun (WGS) entry which is preliminary data.</text>
</comment>
<dbReference type="Pfam" id="PF10926">
    <property type="entry name" value="DUF2800"/>
    <property type="match status" value="1"/>
</dbReference>
<dbReference type="Gene3D" id="3.90.320.10">
    <property type="match status" value="1"/>
</dbReference>
<dbReference type="AlphaFoldDB" id="A0A930Q749"/>
<evidence type="ECO:0000313" key="1">
    <source>
        <dbReference type="EMBL" id="MBF1672624.1"/>
    </source>
</evidence>
<gene>
    <name evidence="1" type="ORF">HXO65_00190</name>
</gene>
<dbReference type="EMBL" id="JABZXS010000001">
    <property type="protein sequence ID" value="MBF1672624.1"/>
    <property type="molecule type" value="Genomic_DNA"/>
</dbReference>
<reference evidence="1" key="1">
    <citation type="submission" date="2020-04" db="EMBL/GenBank/DDBJ databases">
        <title>Deep metagenomics examines the oral microbiome during advanced dental caries in children, revealing novel taxa and co-occurrences with host molecules.</title>
        <authorList>
            <person name="Baker J.L."/>
            <person name="Morton J.T."/>
            <person name="Dinis M."/>
            <person name="Alvarez R."/>
            <person name="Tran N.C."/>
            <person name="Knight R."/>
            <person name="Edlund A."/>
        </authorList>
    </citation>
    <scope>NUCLEOTIDE SEQUENCE</scope>
    <source>
        <strain evidence="1">JCVI_47_bin.3</strain>
    </source>
</reference>
<protein>
    <submittedName>
        <fullName evidence="1">DUF2800 domain-containing protein</fullName>
    </submittedName>
</protein>
<dbReference type="Proteomes" id="UP000785653">
    <property type="component" value="Unassembled WGS sequence"/>
</dbReference>
<accession>A0A930Q749</accession>
<evidence type="ECO:0000313" key="2">
    <source>
        <dbReference type="Proteomes" id="UP000785653"/>
    </source>
</evidence>
<proteinExistence type="predicted"/>
<name>A0A930Q749_9MICC</name>
<sequence length="259" mass="28526">MPDVHAKLSPSSSHRWLNCTKSFDLIESARVPEQAAGVAAEEGTLAHAVLENLMNQALGKVPAAEFKAERKRLAEATEKLLGYSAITEMEKFASGQVEFILDILRDDPNALVLIEQRVTVTEQCFGTADAIVITGDTLYVIDYKYGAGIPVSAIENPQLLLYGAGALRLWELVFDIQTVELHIFQPRLHSHSEFRLSADELRSWVDTKVLPAIDEINSSTGSFCPSDKICQWCPAKAVCSARANAMWGFLLQEGMLTDD</sequence>
<dbReference type="InterPro" id="IPR011604">
    <property type="entry name" value="PDDEXK-like_dom_sf"/>
</dbReference>
<dbReference type="InterPro" id="IPR021229">
    <property type="entry name" value="DUF2800"/>
</dbReference>
<organism evidence="1 2">
    <name type="scientific">Rothia mucilaginosa</name>
    <dbReference type="NCBI Taxonomy" id="43675"/>
    <lineage>
        <taxon>Bacteria</taxon>
        <taxon>Bacillati</taxon>
        <taxon>Actinomycetota</taxon>
        <taxon>Actinomycetes</taxon>
        <taxon>Micrococcales</taxon>
        <taxon>Micrococcaceae</taxon>
        <taxon>Rothia</taxon>
    </lineage>
</organism>